<feature type="region of interest" description="Disordered" evidence="1">
    <location>
        <begin position="851"/>
        <end position="871"/>
    </location>
</feature>
<feature type="compositionally biased region" description="Basic and acidic residues" evidence="1">
    <location>
        <begin position="693"/>
        <end position="704"/>
    </location>
</feature>
<feature type="compositionally biased region" description="Polar residues" evidence="1">
    <location>
        <begin position="924"/>
        <end position="940"/>
    </location>
</feature>
<feature type="compositionally biased region" description="Basic and acidic residues" evidence="1">
    <location>
        <begin position="547"/>
        <end position="578"/>
    </location>
</feature>
<protein>
    <submittedName>
        <fullName evidence="2">Uncharacterized protein</fullName>
    </submittedName>
</protein>
<sequence length="1490" mass="166305">MTQTVPTEYSNKLVQCLIKIPSLDAPPKSNCHSEVQAVVEKAEEEVFFQKALPDNVRPEIFKVVSTFDVDNPGSRNITTGSYDYGISFGHITAADMEKSLFRENLLAKSAYYTVSFNRQDFGVVDLFFGEEEHFVTVLTHIRKMRIGQRHLVVTYCKTLKETERAPECPVFSVKATIIYNQNFATTDFIANSKAPLWNRPKVEELLTVHNMPEGIPLDFLKLIIPDALSVEMDDKKQKFTQKGSRVHLGLDRKKGADSFMKLFTHMYINNECLVFSAFGSPVSSVPELAGILEEKKSRENEMKNVRELKAVSRDINATPYVGKKEEVEVIMKVETEASTKKILSPAPGSSTVQHPQQPVGTLVSSKAPAAGSSTNPAFSDVSDELSDISDTSDIGVETAVSKTSQKTATAVPKTSQKTTTSPTQKKTTPLVYKTSRIQHHLPSTRPAEKKGSKNESLTSGSRTTVRKTSGLTSKASELRKETRDRLLDKNRKSSLSKPLDKSIHGIHSSRPRSHDVRKERHDRVGHVSSSDRGKERPAHRLSKSGSKVREEPEASRDRSRRDQPHVESARRGSYDKASGHPAHGRNAGGQGRHAGDRGRAGRSSSRAERTRNRSEDRDNVKLRVTPTVDRHGIKIVSYRSRRDFIRKTHGSQDNDSDTFSLSKMDRYEDYPERDVRRGNTLDLLLQKRLGSLERKEREADDSRHVILTRSRSPITRQIYRGRSASPRKHQSMSVRVRQSSPSAVYGSQQRLLALRRSRSPRQTSHSSVLSPISAGENEADVAQEGMWLPQPPVTLDSHQDLRTSSRSASYTRLQAQWKSQISSDESEKEAFSESQSARFIEQFVQEMIGTGRASARAATPSEKLPPTASNDSATVIEKIREIYNSSLKINEHVSGNEDDEILNSAVQRGSRSILRPAERVKPVSSRNTERLPSNISSGSSDMDLEPVDPFGNRDTYGRTSKGMGDVDRFDSPMNSRSKIVGREPVTTPSQTHSREFVESRISDKRGIPSQTHSREFVESRISDKRNSRGYQESRESDQPDSRGYPESRVSDHPDSRRYVDSKLSDEHNSRRYLDSRISDEPKSKGYADSRVSDQPNSKAYLDSRVSDQPNSKAYLDSRVSDQPNSRGYTDSRISDQPTSEGYTESRVSDQPNSRAYAESRIIDQPNSKGYTESRIIDQPNSKGYAESRIIDQPNSRGYTDSRIVDQPNSRGYADSRIIDQPNSRGYADSRIIDQPNSRGYAESRIADESNTSRYREPGMTNYSAFEGHLESGMLGQSNYGQSREPELPNWPDSGRYSEFGMHNSGGYREAEMPYQQTSGLYRESEAPNHSVAGVYHQNQNQPLPPPILTPVAPTSYSSVHSAQDQLAELENMAQILAAGMEQQQGQAASDSAPDVWNNPSQQASTSAPQTYSAGPQLYTQGPQTYTSGPQQYSAGPQPYSTGPPFQFSGPQHQQGPNMNFTGPPIQPNIHQPFVRGANPQPAPWPPSNFF</sequence>
<reference evidence="2" key="1">
    <citation type="submission" date="2021-04" db="EMBL/GenBank/DDBJ databases">
        <authorList>
            <consortium name="Molecular Ecology Group"/>
        </authorList>
    </citation>
    <scope>NUCLEOTIDE SEQUENCE</scope>
</reference>
<feature type="compositionally biased region" description="Polar residues" evidence="1">
    <location>
        <begin position="731"/>
        <end position="746"/>
    </location>
</feature>
<feature type="compositionally biased region" description="Pro residues" evidence="1">
    <location>
        <begin position="1480"/>
        <end position="1490"/>
    </location>
</feature>
<feature type="region of interest" description="Disordered" evidence="1">
    <location>
        <begin position="918"/>
        <end position="1257"/>
    </location>
</feature>
<keyword evidence="3" id="KW-1185">Reference proteome</keyword>
<feature type="compositionally biased region" description="Basic and acidic residues" evidence="1">
    <location>
        <begin position="476"/>
        <end position="491"/>
    </location>
</feature>
<feature type="compositionally biased region" description="Basic and acidic residues" evidence="1">
    <location>
        <begin position="992"/>
        <end position="1091"/>
    </location>
</feature>
<feature type="compositionally biased region" description="Basic and acidic residues" evidence="1">
    <location>
        <begin position="593"/>
        <end position="621"/>
    </location>
</feature>
<accession>A0A8S4A5Q1</accession>
<comment type="caution">
    <text evidence="2">The sequence shown here is derived from an EMBL/GenBank/DDBJ whole genome shotgun (WGS) entry which is preliminary data.</text>
</comment>
<feature type="compositionally biased region" description="Polar residues" evidence="1">
    <location>
        <begin position="454"/>
        <end position="475"/>
    </location>
</feature>
<feature type="compositionally biased region" description="Polar residues" evidence="1">
    <location>
        <begin position="347"/>
        <end position="364"/>
    </location>
</feature>
<feature type="region of interest" description="Disordered" evidence="1">
    <location>
        <begin position="693"/>
        <end position="748"/>
    </location>
</feature>
<dbReference type="EMBL" id="CAJHNH020008436">
    <property type="protein sequence ID" value="CAG5135598.1"/>
    <property type="molecule type" value="Genomic_DNA"/>
</dbReference>
<proteinExistence type="predicted"/>
<feature type="region of interest" description="Disordered" evidence="1">
    <location>
        <begin position="341"/>
        <end position="625"/>
    </location>
</feature>
<evidence type="ECO:0000313" key="2">
    <source>
        <dbReference type="EMBL" id="CAG5135598.1"/>
    </source>
</evidence>
<organism evidence="2 3">
    <name type="scientific">Candidula unifasciata</name>
    <dbReference type="NCBI Taxonomy" id="100452"/>
    <lineage>
        <taxon>Eukaryota</taxon>
        <taxon>Metazoa</taxon>
        <taxon>Spiralia</taxon>
        <taxon>Lophotrochozoa</taxon>
        <taxon>Mollusca</taxon>
        <taxon>Gastropoda</taxon>
        <taxon>Heterobranchia</taxon>
        <taxon>Euthyneura</taxon>
        <taxon>Panpulmonata</taxon>
        <taxon>Eupulmonata</taxon>
        <taxon>Stylommatophora</taxon>
        <taxon>Helicina</taxon>
        <taxon>Helicoidea</taxon>
        <taxon>Geomitridae</taxon>
        <taxon>Candidula</taxon>
    </lineage>
</organism>
<dbReference type="Proteomes" id="UP000678393">
    <property type="component" value="Unassembled WGS sequence"/>
</dbReference>
<feature type="region of interest" description="Disordered" evidence="1">
    <location>
        <begin position="1380"/>
        <end position="1490"/>
    </location>
</feature>
<feature type="compositionally biased region" description="Basic and acidic residues" evidence="1">
    <location>
        <begin position="512"/>
        <end position="538"/>
    </location>
</feature>
<feature type="compositionally biased region" description="Polar residues" evidence="1">
    <location>
        <begin position="1448"/>
        <end position="1460"/>
    </location>
</feature>
<evidence type="ECO:0000313" key="3">
    <source>
        <dbReference type="Proteomes" id="UP000678393"/>
    </source>
</evidence>
<feature type="compositionally biased region" description="Low complexity" evidence="1">
    <location>
        <begin position="412"/>
        <end position="429"/>
    </location>
</feature>
<dbReference type="OrthoDB" id="6163042at2759"/>
<evidence type="ECO:0000256" key="1">
    <source>
        <dbReference type="SAM" id="MobiDB-lite"/>
    </source>
</evidence>
<name>A0A8S4A5Q1_9EUPU</name>
<feature type="region of interest" description="Disordered" evidence="1">
    <location>
        <begin position="755"/>
        <end position="774"/>
    </location>
</feature>
<gene>
    <name evidence="2" type="ORF">CUNI_LOCUS21156</name>
</gene>
<feature type="compositionally biased region" description="Polar residues" evidence="1">
    <location>
        <begin position="1397"/>
        <end position="1440"/>
    </location>
</feature>